<dbReference type="AlphaFoldDB" id="A0AAN9SG36"/>
<feature type="domain" description="Gnk2-homologous" evidence="4">
    <location>
        <begin position="76"/>
        <end position="183"/>
    </location>
</feature>
<gene>
    <name evidence="5" type="ORF">VNO78_15450</name>
</gene>
<dbReference type="PROSITE" id="PS51473">
    <property type="entry name" value="GNK2"/>
    <property type="match status" value="1"/>
</dbReference>
<dbReference type="FunFam" id="3.30.430.20:FF:000012">
    <property type="entry name" value="Cysteine-rich receptor-like protein kinase 25"/>
    <property type="match status" value="1"/>
</dbReference>
<sequence length="227" mass="24948">MALNSLKLIFVCILVTLSFRTPKALATAQVTYPLACAKSARGRQPRNYPQTQNVPCRKRVLCGTLNARFGIRTRHSSPSWNLFSTVDITSNSTTSFMGMLSSTMNQTAEAAASSGKRFFTKEANLSGSQTLYTLAQCTQDLTPQNCTTCLTQAIRYLVQLSDGKQGGRLGFPSCNVWYELYPFYGLVTDHPPTNTPSPPPSSILHPPSSILHPQVFKYICILLSISL</sequence>
<dbReference type="InterPro" id="IPR038408">
    <property type="entry name" value="GNK2_sf"/>
</dbReference>
<evidence type="ECO:0000259" key="4">
    <source>
        <dbReference type="PROSITE" id="PS51473"/>
    </source>
</evidence>
<evidence type="ECO:0000256" key="3">
    <source>
        <dbReference type="SAM" id="SignalP"/>
    </source>
</evidence>
<dbReference type="PANTHER" id="PTHR32099">
    <property type="entry name" value="CYSTEINE-RICH REPEAT SECRETORY PROTEIN"/>
    <property type="match status" value="1"/>
</dbReference>
<evidence type="ECO:0000313" key="6">
    <source>
        <dbReference type="Proteomes" id="UP001386955"/>
    </source>
</evidence>
<name>A0AAN9SG36_PSOTE</name>
<evidence type="ECO:0000313" key="5">
    <source>
        <dbReference type="EMBL" id="KAK7394909.1"/>
    </source>
</evidence>
<keyword evidence="2" id="KW-0677">Repeat</keyword>
<dbReference type="EMBL" id="JAYMYS010000004">
    <property type="protein sequence ID" value="KAK7394909.1"/>
    <property type="molecule type" value="Genomic_DNA"/>
</dbReference>
<organism evidence="5 6">
    <name type="scientific">Psophocarpus tetragonolobus</name>
    <name type="common">Winged bean</name>
    <name type="synonym">Dolichos tetragonolobus</name>
    <dbReference type="NCBI Taxonomy" id="3891"/>
    <lineage>
        <taxon>Eukaryota</taxon>
        <taxon>Viridiplantae</taxon>
        <taxon>Streptophyta</taxon>
        <taxon>Embryophyta</taxon>
        <taxon>Tracheophyta</taxon>
        <taxon>Spermatophyta</taxon>
        <taxon>Magnoliopsida</taxon>
        <taxon>eudicotyledons</taxon>
        <taxon>Gunneridae</taxon>
        <taxon>Pentapetalae</taxon>
        <taxon>rosids</taxon>
        <taxon>fabids</taxon>
        <taxon>Fabales</taxon>
        <taxon>Fabaceae</taxon>
        <taxon>Papilionoideae</taxon>
        <taxon>50 kb inversion clade</taxon>
        <taxon>NPAAA clade</taxon>
        <taxon>indigoferoid/millettioid clade</taxon>
        <taxon>Phaseoleae</taxon>
        <taxon>Psophocarpus</taxon>
    </lineage>
</organism>
<evidence type="ECO:0000256" key="2">
    <source>
        <dbReference type="ARBA" id="ARBA00022737"/>
    </source>
</evidence>
<dbReference type="Gene3D" id="3.30.430.20">
    <property type="entry name" value="Gnk2 domain, C-X8-C-X2-C motif"/>
    <property type="match status" value="1"/>
</dbReference>
<accession>A0AAN9SG36</accession>
<comment type="caution">
    <text evidence="5">The sequence shown here is derived from an EMBL/GenBank/DDBJ whole genome shotgun (WGS) entry which is preliminary data.</text>
</comment>
<keyword evidence="1 3" id="KW-0732">Signal</keyword>
<dbReference type="CDD" id="cd23509">
    <property type="entry name" value="Gnk2-like"/>
    <property type="match status" value="1"/>
</dbReference>
<evidence type="ECO:0000256" key="1">
    <source>
        <dbReference type="ARBA" id="ARBA00022729"/>
    </source>
</evidence>
<feature type="chain" id="PRO_5042878147" description="Gnk2-homologous domain-containing protein" evidence="3">
    <location>
        <begin position="27"/>
        <end position="227"/>
    </location>
</feature>
<dbReference type="InterPro" id="IPR002902">
    <property type="entry name" value="GNK2"/>
</dbReference>
<proteinExistence type="predicted"/>
<dbReference type="Pfam" id="PF01657">
    <property type="entry name" value="Stress-antifung"/>
    <property type="match status" value="1"/>
</dbReference>
<protein>
    <recommendedName>
        <fullName evidence="4">Gnk2-homologous domain-containing protein</fullName>
    </recommendedName>
</protein>
<dbReference type="PANTHER" id="PTHR32099:SF110">
    <property type="entry name" value="CYSTEINE-RICH RECEPTOR-KINASE-LIKE PROTEIN"/>
    <property type="match status" value="1"/>
</dbReference>
<reference evidence="5 6" key="1">
    <citation type="submission" date="2024-01" db="EMBL/GenBank/DDBJ databases">
        <title>The genomes of 5 underutilized Papilionoideae crops provide insights into root nodulation and disease resistanc.</title>
        <authorList>
            <person name="Jiang F."/>
        </authorList>
    </citation>
    <scope>NUCLEOTIDE SEQUENCE [LARGE SCALE GENOMIC DNA]</scope>
    <source>
        <strain evidence="5">DUOXIRENSHENG_FW03</strain>
        <tissue evidence="5">Leaves</tissue>
    </source>
</reference>
<dbReference type="Proteomes" id="UP001386955">
    <property type="component" value="Unassembled WGS sequence"/>
</dbReference>
<keyword evidence="6" id="KW-1185">Reference proteome</keyword>
<feature type="signal peptide" evidence="3">
    <location>
        <begin position="1"/>
        <end position="26"/>
    </location>
</feature>